<evidence type="ECO:0000313" key="1">
    <source>
        <dbReference type="EMBL" id="BBL09701.1"/>
    </source>
</evidence>
<gene>
    <name evidence="1" type="ORF">A5CPYCFAH4_19250</name>
</gene>
<proteinExistence type="predicted"/>
<name>A0ACA8QYP5_9BACT</name>
<organism evidence="1 2">
    <name type="scientific">Alistipes onderdonkii subsp. vulgaris</name>
    <dbReference type="NCBI Taxonomy" id="2585117"/>
    <lineage>
        <taxon>Bacteria</taxon>
        <taxon>Pseudomonadati</taxon>
        <taxon>Bacteroidota</taxon>
        <taxon>Bacteroidia</taxon>
        <taxon>Bacteroidales</taxon>
        <taxon>Rikenellaceae</taxon>
        <taxon>Alistipes</taxon>
    </lineage>
</organism>
<keyword evidence="2" id="KW-1185">Reference proteome</keyword>
<sequence length="457" mass="50884">MNAMKKYGKYLIAAVAGLVFFAACDNYEADDHKFGNAVYLDVAETNEVQLTTFGNNKPTYDCALQAELTYPAGQDVAVTLTVDPSLVGTYNARYGTEWTMLDAKYYELSAESVTIAAGKTTSDVVTLQFKELMGQGEEQTGALPIDETYLVPVRIGHASMDVLHGSDVAYYVVKRSSAITVAAQLTDNWIEFPTLDKYSESSKAWNGLTAVTYEALIYLDDFATSNATGSPVNISSIMGVEQYLLLRIGDTNFERQQLQFDGSGAGSSFGKIPGRDATKNLEKGRWYHVACTYDQAARTARIYVDGQIQSEATDVGISAQSKKNQINLAMRALYDLWNTAPDNEKPQYETDDTGYNKLGEAYQFFLGRSYDDYRPLNGKIAEARVWSVARTPEQIWDNMYDIQNPQDDPTLLGYWKCNDASGNTVKDYSMYRNDGVAKYDIIWPQGIEIPKLNENNE</sequence>
<evidence type="ECO:0000313" key="2">
    <source>
        <dbReference type="Proteomes" id="UP000317465"/>
    </source>
</evidence>
<protein>
    <submittedName>
        <fullName evidence="1">Uncharacterized protein</fullName>
    </submittedName>
</protein>
<accession>A0ACA8QYP5</accession>
<dbReference type="EMBL" id="AP019737">
    <property type="protein sequence ID" value="BBL09701.1"/>
    <property type="molecule type" value="Genomic_DNA"/>
</dbReference>
<dbReference type="Proteomes" id="UP000317465">
    <property type="component" value="Chromosome"/>
</dbReference>
<reference evidence="1 2" key="1">
    <citation type="journal article" date="2020" name="Int. J. Syst. Evol. Microbiol.">
        <title>Alistipes communis sp. nov., Alistipes dispar sp. nov. and Alistipes onderdonkii subsp. vulgaris subsp. nov., isolated from human faeces, and creation of Alistipes onderdonkii subsp. onderdonkii subsp. nov.</title>
        <authorList>
            <person name="Sakamoto M."/>
            <person name="Ikeyama N."/>
            <person name="Ogata Y."/>
            <person name="Suda W."/>
            <person name="Iino T."/>
            <person name="Hattori M."/>
            <person name="Ohkuma M."/>
        </authorList>
    </citation>
    <scope>NUCLEOTIDE SEQUENCE [LARGE SCALE GENOMIC DNA]</scope>
    <source>
        <strain evidence="1 2">5CPYCFAH4</strain>
    </source>
</reference>